<dbReference type="AlphaFoldDB" id="A0A6I6K389"/>
<evidence type="ECO:0000313" key="4">
    <source>
        <dbReference type="Proteomes" id="UP000428260"/>
    </source>
</evidence>
<feature type="transmembrane region" description="Helical" evidence="1">
    <location>
        <begin position="52"/>
        <end position="77"/>
    </location>
</feature>
<evidence type="ECO:0000313" key="3">
    <source>
        <dbReference type="EMBL" id="QGY44394.1"/>
    </source>
</evidence>
<dbReference type="Pfam" id="PF14358">
    <property type="entry name" value="DUF4405"/>
    <property type="match status" value="1"/>
</dbReference>
<keyword evidence="1" id="KW-1133">Transmembrane helix</keyword>
<evidence type="ECO:0000259" key="2">
    <source>
        <dbReference type="Pfam" id="PF14358"/>
    </source>
</evidence>
<protein>
    <submittedName>
        <fullName evidence="3">DUF4405 domain-containing protein</fullName>
    </submittedName>
</protein>
<sequence length="272" mass="31111">MKNKFSWRAFISFGLSYSFIVIIVSGIILYVAPPGRYAHWVNWEIAGLTKEGWQALHTVFSFSFVILSVFHLFTVNWKAFLSYIKSKTTSGLNKKREFIFSSGLFVIFFFGILFSLPPFQSVMDASEYFTDSWEKAEEEPPIPHAELLTLAELNGQLTNITLEEITNNLSRHQISFSNTNQQTLSEIAKINGTTPLEIYRQITRKPESQRQGSGIGRKTIEDFALELNKDADDVLKLLKENRIKAEKGQTLRDIGDNNNIPPRDIYDLISKE</sequence>
<feature type="domain" description="Flavinylation-associated cytochrome" evidence="2">
    <location>
        <begin position="10"/>
        <end position="77"/>
    </location>
</feature>
<reference evidence="3 4" key="1">
    <citation type="submission" date="2019-11" db="EMBL/GenBank/DDBJ databases">
        <authorList>
            <person name="Zheng R.K."/>
            <person name="Sun C.M."/>
        </authorList>
    </citation>
    <scope>NUCLEOTIDE SEQUENCE [LARGE SCALE GENOMIC DNA]</scope>
    <source>
        <strain evidence="3 4">WC007</strain>
    </source>
</reference>
<gene>
    <name evidence="3" type="ORF">GM418_12215</name>
</gene>
<organism evidence="3 4">
    <name type="scientific">Maribellus comscasis</name>
    <dbReference type="NCBI Taxonomy" id="2681766"/>
    <lineage>
        <taxon>Bacteria</taxon>
        <taxon>Pseudomonadati</taxon>
        <taxon>Bacteroidota</taxon>
        <taxon>Bacteroidia</taxon>
        <taxon>Marinilabiliales</taxon>
        <taxon>Prolixibacteraceae</taxon>
        <taxon>Maribellus</taxon>
    </lineage>
</organism>
<dbReference type="Proteomes" id="UP000428260">
    <property type="component" value="Chromosome"/>
</dbReference>
<proteinExistence type="predicted"/>
<keyword evidence="4" id="KW-1185">Reference proteome</keyword>
<name>A0A6I6K389_9BACT</name>
<keyword evidence="1" id="KW-0472">Membrane</keyword>
<dbReference type="EMBL" id="CP046401">
    <property type="protein sequence ID" value="QGY44394.1"/>
    <property type="molecule type" value="Genomic_DNA"/>
</dbReference>
<dbReference type="RefSeq" id="WP_158866512.1">
    <property type="nucleotide sequence ID" value="NZ_CP046401.1"/>
</dbReference>
<feature type="transmembrane region" description="Helical" evidence="1">
    <location>
        <begin position="98"/>
        <end position="116"/>
    </location>
</feature>
<accession>A0A6I6K389</accession>
<evidence type="ECO:0000256" key="1">
    <source>
        <dbReference type="SAM" id="Phobius"/>
    </source>
</evidence>
<dbReference type="InterPro" id="IPR025517">
    <property type="entry name" value="DUF4405"/>
</dbReference>
<feature type="transmembrane region" description="Helical" evidence="1">
    <location>
        <begin position="7"/>
        <end position="32"/>
    </location>
</feature>
<dbReference type="KEGG" id="mcos:GM418_12215"/>
<keyword evidence="1" id="KW-0812">Transmembrane</keyword>